<evidence type="ECO:0000313" key="2">
    <source>
        <dbReference type="EMBL" id="MCS5707780.1"/>
    </source>
</evidence>
<dbReference type="STRING" id="437022.CC99x_02501"/>
<sequence length="90" mass="10167">MPYFNLHSFRNTLAALDESLCQSAEEFKAWSQNLGYEGVLTTFYSYGEVQESRQTDILKQLKQPRANKMNTNGVAELAKAIAKEMANQST</sequence>
<accession>A0A0Q9YHL6</accession>
<protein>
    <submittedName>
        <fullName evidence="1">Uncharacterized protein</fullName>
    </submittedName>
</protein>
<reference evidence="2" key="3">
    <citation type="submission" date="2021-06" db="EMBL/GenBank/DDBJ databases">
        <title>Genomic Description and Analysis of Intracellular Bacteria, Candidatus Berkiella cookevillensis and Candidatus Berkiella aquae.</title>
        <authorList>
            <person name="Kidane D.T."/>
            <person name="Mehari Y.T."/>
            <person name="Rice F.C."/>
            <person name="Arivett B.A."/>
            <person name="Farone A.L."/>
            <person name="Berk S.G."/>
            <person name="Farone M.B."/>
        </authorList>
    </citation>
    <scope>NUCLEOTIDE SEQUENCE</scope>
    <source>
        <strain evidence="2">CC99</strain>
    </source>
</reference>
<gene>
    <name evidence="2" type="ORF">CC99x_002555</name>
    <name evidence="1" type="ORF">CC99x_02501</name>
</gene>
<comment type="caution">
    <text evidence="1">The sequence shown here is derived from an EMBL/GenBank/DDBJ whole genome shotgun (WGS) entry which is preliminary data.</text>
</comment>
<name>A0A0Q9YHL6_9GAMM</name>
<proteinExistence type="predicted"/>
<evidence type="ECO:0000313" key="3">
    <source>
        <dbReference type="Proteomes" id="UP000051494"/>
    </source>
</evidence>
<dbReference type="OrthoDB" id="7354488at2"/>
<reference evidence="1" key="1">
    <citation type="submission" date="2015-09" db="EMBL/GenBank/DDBJ databases">
        <title>Draft Genome Sequences of Two Novel Amoeba-resistant Intranuclear Bacteria, Candidatus Berkiella cookevillensis and Candidatus Berkiella aquae.</title>
        <authorList>
            <person name="Mehari Y.T."/>
            <person name="Arivett B.A."/>
            <person name="Farone A.L."/>
            <person name="Gunderson J.H."/>
            <person name="Farone M.B."/>
        </authorList>
    </citation>
    <scope>NUCLEOTIDE SEQUENCE [LARGE SCALE GENOMIC DNA]</scope>
    <source>
        <strain evidence="1">CC99</strain>
    </source>
</reference>
<dbReference type="EMBL" id="LKHV02000001">
    <property type="protein sequence ID" value="MCS5707780.1"/>
    <property type="molecule type" value="Genomic_DNA"/>
</dbReference>
<organism evidence="1">
    <name type="scientific">Candidatus Berkiella cookevillensis</name>
    <dbReference type="NCBI Taxonomy" id="437022"/>
    <lineage>
        <taxon>Bacteria</taxon>
        <taxon>Pseudomonadati</taxon>
        <taxon>Pseudomonadota</taxon>
        <taxon>Gammaproteobacteria</taxon>
        <taxon>Candidatus Berkiellales</taxon>
        <taxon>Candidatus Berkiellaceae</taxon>
        <taxon>Candidatus Berkiella</taxon>
    </lineage>
</organism>
<keyword evidence="3" id="KW-1185">Reference proteome</keyword>
<dbReference type="RefSeq" id="WP_057625585.1">
    <property type="nucleotide sequence ID" value="NZ_LKHV02000001.1"/>
</dbReference>
<dbReference type="AlphaFoldDB" id="A0A0Q9YHL6"/>
<dbReference type="PATRIC" id="fig|1590042.3.peg.2568"/>
<dbReference type="EMBL" id="LKHV01000022">
    <property type="protein sequence ID" value="KRG17250.1"/>
    <property type="molecule type" value="Genomic_DNA"/>
</dbReference>
<evidence type="ECO:0000313" key="1">
    <source>
        <dbReference type="EMBL" id="KRG17250.1"/>
    </source>
</evidence>
<dbReference type="Proteomes" id="UP000051494">
    <property type="component" value="Unassembled WGS sequence"/>
</dbReference>
<reference evidence="2" key="2">
    <citation type="journal article" date="2016" name="Genome Announc.">
        <title>Draft Genome Sequences of Two Novel Amoeba-Resistant Intranuclear Bacteria, 'Candidatus Berkiella cookevillensis' and 'Candidatus Berkiella aquae'.</title>
        <authorList>
            <person name="Mehari Y.T."/>
            <person name="Arivett B.A."/>
            <person name="Farone A.L."/>
            <person name="Gunderson J.H."/>
            <person name="Farone M.B."/>
        </authorList>
    </citation>
    <scope>NUCLEOTIDE SEQUENCE</scope>
    <source>
        <strain evidence="2">CC99</strain>
    </source>
</reference>